<evidence type="ECO:0000313" key="1">
    <source>
        <dbReference type="EMBL" id="OGZ19484.1"/>
    </source>
</evidence>
<sequence length="90" mass="10062">MLPALISIAAILEPKGVFGVSYSRSNGGAYDNLRYSRTGRVKYFSRPHASVIASSAEQAGFYLLKESHSDLEQDGIIQKDFFTTQFFQKH</sequence>
<dbReference type="Proteomes" id="UP000178106">
    <property type="component" value="Unassembled WGS sequence"/>
</dbReference>
<comment type="caution">
    <text evidence="1">The sequence shown here is derived from an EMBL/GenBank/DDBJ whole genome shotgun (WGS) entry which is preliminary data.</text>
</comment>
<proteinExistence type="predicted"/>
<gene>
    <name evidence="1" type="ORF">A2494_01805</name>
</gene>
<organism evidence="1 2">
    <name type="scientific">Candidatus Lloydbacteria bacterium RIFOXYC12_FULL_46_25</name>
    <dbReference type="NCBI Taxonomy" id="1798670"/>
    <lineage>
        <taxon>Bacteria</taxon>
        <taxon>Candidatus Lloydiibacteriota</taxon>
    </lineage>
</organism>
<name>A0A1G2E0U5_9BACT</name>
<reference evidence="1 2" key="1">
    <citation type="journal article" date="2016" name="Nat. Commun.">
        <title>Thousands of microbial genomes shed light on interconnected biogeochemical processes in an aquifer system.</title>
        <authorList>
            <person name="Anantharaman K."/>
            <person name="Brown C.T."/>
            <person name="Hug L.A."/>
            <person name="Sharon I."/>
            <person name="Castelle C.J."/>
            <person name="Probst A.J."/>
            <person name="Thomas B.C."/>
            <person name="Singh A."/>
            <person name="Wilkins M.J."/>
            <person name="Karaoz U."/>
            <person name="Brodie E.L."/>
            <person name="Williams K.H."/>
            <person name="Hubbard S.S."/>
            <person name="Banfield J.F."/>
        </authorList>
    </citation>
    <scope>NUCLEOTIDE SEQUENCE [LARGE SCALE GENOMIC DNA]</scope>
</reference>
<accession>A0A1G2E0U5</accession>
<dbReference type="EMBL" id="MHLU01000051">
    <property type="protein sequence ID" value="OGZ19484.1"/>
    <property type="molecule type" value="Genomic_DNA"/>
</dbReference>
<evidence type="ECO:0000313" key="2">
    <source>
        <dbReference type="Proteomes" id="UP000178106"/>
    </source>
</evidence>
<protein>
    <submittedName>
        <fullName evidence="1">Uncharacterized protein</fullName>
    </submittedName>
</protein>
<dbReference type="AlphaFoldDB" id="A0A1G2E0U5"/>